<proteinExistence type="predicted"/>
<evidence type="ECO:0000313" key="2">
    <source>
        <dbReference type="Proteomes" id="UP000287033"/>
    </source>
</evidence>
<sequence>MWGFPSTEAACGETQVLEQHLGSPEYWSIMCGIPSNGEAYEESRVLEQHVGNFEYWSSMCRIPSTGAGCGNPEYWSSMWIGRVLEQKCVESRVME</sequence>
<dbReference type="EMBL" id="BEZZ01000027">
    <property type="protein sequence ID" value="GCC23354.1"/>
    <property type="molecule type" value="Genomic_DNA"/>
</dbReference>
<accession>A0A401RYW5</accession>
<comment type="caution">
    <text evidence="1">The sequence shown here is derived from an EMBL/GenBank/DDBJ whole genome shotgun (WGS) entry which is preliminary data.</text>
</comment>
<dbReference type="AlphaFoldDB" id="A0A401RYW5"/>
<gene>
    <name evidence="1" type="ORF">chiPu_0001748</name>
</gene>
<reference evidence="1 2" key="1">
    <citation type="journal article" date="2018" name="Nat. Ecol. Evol.">
        <title>Shark genomes provide insights into elasmobranch evolution and the origin of vertebrates.</title>
        <authorList>
            <person name="Hara Y"/>
            <person name="Yamaguchi K"/>
            <person name="Onimaru K"/>
            <person name="Kadota M"/>
            <person name="Koyanagi M"/>
            <person name="Keeley SD"/>
            <person name="Tatsumi K"/>
            <person name="Tanaka K"/>
            <person name="Motone F"/>
            <person name="Kageyama Y"/>
            <person name="Nozu R"/>
            <person name="Adachi N"/>
            <person name="Nishimura O"/>
            <person name="Nakagawa R"/>
            <person name="Tanegashima C"/>
            <person name="Kiyatake I"/>
            <person name="Matsumoto R"/>
            <person name="Murakumo K"/>
            <person name="Nishida K"/>
            <person name="Terakita A"/>
            <person name="Kuratani S"/>
            <person name="Sato K"/>
            <person name="Hyodo S Kuraku.S."/>
        </authorList>
    </citation>
    <scope>NUCLEOTIDE SEQUENCE [LARGE SCALE GENOMIC DNA]</scope>
</reference>
<name>A0A401RYW5_CHIPU</name>
<keyword evidence="2" id="KW-1185">Reference proteome</keyword>
<evidence type="ECO:0000313" key="1">
    <source>
        <dbReference type="EMBL" id="GCC23354.1"/>
    </source>
</evidence>
<protein>
    <submittedName>
        <fullName evidence="1">Uncharacterized protein</fullName>
    </submittedName>
</protein>
<dbReference type="Proteomes" id="UP000287033">
    <property type="component" value="Unassembled WGS sequence"/>
</dbReference>
<organism evidence="1 2">
    <name type="scientific">Chiloscyllium punctatum</name>
    <name type="common">Brownbanded bambooshark</name>
    <name type="synonym">Hemiscyllium punctatum</name>
    <dbReference type="NCBI Taxonomy" id="137246"/>
    <lineage>
        <taxon>Eukaryota</taxon>
        <taxon>Metazoa</taxon>
        <taxon>Chordata</taxon>
        <taxon>Craniata</taxon>
        <taxon>Vertebrata</taxon>
        <taxon>Chondrichthyes</taxon>
        <taxon>Elasmobranchii</taxon>
        <taxon>Galeomorphii</taxon>
        <taxon>Galeoidea</taxon>
        <taxon>Orectolobiformes</taxon>
        <taxon>Hemiscylliidae</taxon>
        <taxon>Chiloscyllium</taxon>
    </lineage>
</organism>